<dbReference type="GO" id="GO:0015098">
    <property type="term" value="F:molybdate ion transmembrane transporter activity"/>
    <property type="evidence" value="ECO:0007669"/>
    <property type="project" value="InterPro"/>
</dbReference>
<keyword evidence="7" id="KW-1278">Translocase</keyword>
<dbReference type="NCBIfam" id="TIGR02142">
    <property type="entry name" value="modC_ABC"/>
    <property type="match status" value="1"/>
</dbReference>
<evidence type="ECO:0000313" key="15">
    <source>
        <dbReference type="Proteomes" id="UP000502287"/>
    </source>
</evidence>
<evidence type="ECO:0000313" key="12">
    <source>
        <dbReference type="EMBL" id="QIM64981.1"/>
    </source>
</evidence>
<evidence type="ECO:0000256" key="3">
    <source>
        <dbReference type="ARBA" id="ARBA00022505"/>
    </source>
</evidence>
<keyword evidence="1" id="KW-0813">Transport</keyword>
<organism evidence="12 15">
    <name type="scientific">Frederiksenia canicola</name>
    <dbReference type="NCBI Taxonomy" id="123824"/>
    <lineage>
        <taxon>Bacteria</taxon>
        <taxon>Pseudomonadati</taxon>
        <taxon>Pseudomonadota</taxon>
        <taxon>Gammaproteobacteria</taxon>
        <taxon>Pasteurellales</taxon>
        <taxon>Pasteurellaceae</taxon>
        <taxon>Frederiksenia</taxon>
    </lineage>
</organism>
<evidence type="ECO:0000256" key="9">
    <source>
        <dbReference type="PROSITE-ProRule" id="PRU01213"/>
    </source>
</evidence>
<gene>
    <name evidence="12" type="ORF">A4G17_05810</name>
    <name evidence="13" type="ORF">EDC49_1008</name>
</gene>
<evidence type="ECO:0000256" key="7">
    <source>
        <dbReference type="ARBA" id="ARBA00022967"/>
    </source>
</evidence>
<dbReference type="SMART" id="SM00382">
    <property type="entry name" value="AAA"/>
    <property type="match status" value="1"/>
</dbReference>
<evidence type="ECO:0000256" key="4">
    <source>
        <dbReference type="ARBA" id="ARBA00022519"/>
    </source>
</evidence>
<name>A0AAE7C248_9PAST</name>
<keyword evidence="3 9" id="KW-0500">Molybdenum</keyword>
<sequence length="351" mass="39308">MLQISVQQQLGDLRLSVDVEIANQGVTAIFGKSGAGKSSLINLVAGLSTAQTGRILLNNRVLFDSQQRINLPPEKRKVGYVFQEPRLFPHYRVEKNLNYGRKRSDPAYFLQIVELLGIGHLLERFPNSLSGGEKQRVAIGRALLSEPDILLMDEPLSALDLPRKKELLDFLSQLAKNVQIPILYVSHSLDEVVRLADRLLLLDNGKVAAFDRVEAVWNSPAFADWQPDSQQVSLLELPIVAEQSAYQMLGLGIGGQQIWINQQSRYQLGDRLRITIASRDVSLTKNKPEQTSIRNILHGSICKISRKSDRLDLAIQVADQQIWASISPWSFDELQLAVGQLIYLQIKSVSI</sequence>
<evidence type="ECO:0000313" key="14">
    <source>
        <dbReference type="Proteomes" id="UP000276901"/>
    </source>
</evidence>
<dbReference type="Pfam" id="PF00005">
    <property type="entry name" value="ABC_tran"/>
    <property type="match status" value="1"/>
</dbReference>
<dbReference type="InterPro" id="IPR003439">
    <property type="entry name" value="ABC_transporter-like_ATP-bd"/>
</dbReference>
<dbReference type="InterPro" id="IPR003593">
    <property type="entry name" value="AAA+_ATPase"/>
</dbReference>
<feature type="domain" description="ABC transporter" evidence="10">
    <location>
        <begin position="1"/>
        <end position="229"/>
    </location>
</feature>
<keyword evidence="5" id="KW-0547">Nucleotide-binding</keyword>
<dbReference type="PANTHER" id="PTHR43514:SF4">
    <property type="entry name" value="ABC TRANSPORTER I FAMILY MEMBER 10"/>
    <property type="match status" value="1"/>
</dbReference>
<feature type="domain" description="Mop" evidence="11">
    <location>
        <begin position="290"/>
        <end position="351"/>
    </location>
</feature>
<dbReference type="PANTHER" id="PTHR43514">
    <property type="entry name" value="ABC TRANSPORTER I FAMILY MEMBER 10"/>
    <property type="match status" value="1"/>
</dbReference>
<evidence type="ECO:0000256" key="5">
    <source>
        <dbReference type="ARBA" id="ARBA00022741"/>
    </source>
</evidence>
<proteinExistence type="predicted"/>
<evidence type="ECO:0000256" key="8">
    <source>
        <dbReference type="ARBA" id="ARBA00023136"/>
    </source>
</evidence>
<dbReference type="EMBL" id="CP015029">
    <property type="protein sequence ID" value="QIM64981.1"/>
    <property type="molecule type" value="Genomic_DNA"/>
</dbReference>
<dbReference type="InterPro" id="IPR011868">
    <property type="entry name" value="ModC_ABC_ATP-bd"/>
</dbReference>
<dbReference type="InterPro" id="IPR008995">
    <property type="entry name" value="Mo/tungstate-bd_C_term_dom"/>
</dbReference>
<dbReference type="InterPro" id="IPR005116">
    <property type="entry name" value="Transp-assoc_OB_typ1"/>
</dbReference>
<dbReference type="Proteomes" id="UP000276901">
    <property type="component" value="Unassembled WGS sequence"/>
</dbReference>
<accession>A0AAE7C248</accession>
<dbReference type="InterPro" id="IPR050334">
    <property type="entry name" value="Molybdenum_import_ModC"/>
</dbReference>
<keyword evidence="8" id="KW-0472">Membrane</keyword>
<dbReference type="FunFam" id="3.40.50.300:FF:000634">
    <property type="entry name" value="Molybdenum import ATP-binding protein ModC"/>
    <property type="match status" value="1"/>
</dbReference>
<reference evidence="12 15" key="1">
    <citation type="submission" date="2016-03" db="EMBL/GenBank/DDBJ databases">
        <authorList>
            <person name="Hansen M.J."/>
            <person name="Bojesen A.M."/>
            <person name="Planet P."/>
        </authorList>
    </citation>
    <scope>NUCLEOTIDE SEQUENCE [LARGE SCALE GENOMIC DNA]</scope>
    <source>
        <strain evidence="12 15">HPA 21</strain>
    </source>
</reference>
<reference evidence="13 14" key="2">
    <citation type="submission" date="2018-11" db="EMBL/GenBank/DDBJ databases">
        <title>Genomic Encyclopedia of Type Strains, Phase IV (KMG-IV): sequencing the most valuable type-strain genomes for metagenomic binning, comparative biology and taxonomic classification.</title>
        <authorList>
            <person name="Goeker M."/>
        </authorList>
    </citation>
    <scope>NUCLEOTIDE SEQUENCE [LARGE SCALE GENOMIC DNA]</scope>
    <source>
        <strain evidence="13 14">DSM 25797</strain>
    </source>
</reference>
<evidence type="ECO:0000256" key="2">
    <source>
        <dbReference type="ARBA" id="ARBA00022475"/>
    </source>
</evidence>
<dbReference type="Gene3D" id="2.40.50.100">
    <property type="match status" value="1"/>
</dbReference>
<dbReference type="PROSITE" id="PS50893">
    <property type="entry name" value="ABC_TRANSPORTER_2"/>
    <property type="match status" value="1"/>
</dbReference>
<dbReference type="Pfam" id="PF03459">
    <property type="entry name" value="TOBE"/>
    <property type="match status" value="1"/>
</dbReference>
<dbReference type="NCBIfam" id="NF008355">
    <property type="entry name" value="PRK11144.1"/>
    <property type="match status" value="1"/>
</dbReference>
<dbReference type="Proteomes" id="UP000502287">
    <property type="component" value="Chromosome"/>
</dbReference>
<dbReference type="PROSITE" id="PS51866">
    <property type="entry name" value="MOP"/>
    <property type="match status" value="1"/>
</dbReference>
<dbReference type="PROSITE" id="PS00211">
    <property type="entry name" value="ABC_TRANSPORTER_1"/>
    <property type="match status" value="1"/>
</dbReference>
<dbReference type="RefSeq" id="WP_123956514.1">
    <property type="nucleotide sequence ID" value="NZ_CP015029.1"/>
</dbReference>
<dbReference type="EMBL" id="RKQT01000001">
    <property type="protein sequence ID" value="RPE96612.1"/>
    <property type="molecule type" value="Genomic_DNA"/>
</dbReference>
<dbReference type="AlphaFoldDB" id="A0AAE7C248"/>
<protein>
    <submittedName>
        <fullName evidence="13">Molybdate transport system ATP-binding protein</fullName>
    </submittedName>
    <submittedName>
        <fullName evidence="12">Molybdenum ABC transporter ATP-binding protein</fullName>
    </submittedName>
</protein>
<evidence type="ECO:0000256" key="1">
    <source>
        <dbReference type="ARBA" id="ARBA00022448"/>
    </source>
</evidence>
<dbReference type="SUPFAM" id="SSF52540">
    <property type="entry name" value="P-loop containing nucleoside triphosphate hydrolases"/>
    <property type="match status" value="1"/>
</dbReference>
<keyword evidence="6 12" id="KW-0067">ATP-binding</keyword>
<dbReference type="InterPro" id="IPR027417">
    <property type="entry name" value="P-loop_NTPase"/>
</dbReference>
<dbReference type="InterPro" id="IPR004606">
    <property type="entry name" value="Mop_domain"/>
</dbReference>
<dbReference type="GO" id="GO:0005524">
    <property type="term" value="F:ATP binding"/>
    <property type="evidence" value="ECO:0007669"/>
    <property type="project" value="UniProtKB-KW"/>
</dbReference>
<dbReference type="InterPro" id="IPR017871">
    <property type="entry name" value="ABC_transporter-like_CS"/>
</dbReference>
<dbReference type="GO" id="GO:0016887">
    <property type="term" value="F:ATP hydrolysis activity"/>
    <property type="evidence" value="ECO:0007669"/>
    <property type="project" value="InterPro"/>
</dbReference>
<evidence type="ECO:0000259" key="11">
    <source>
        <dbReference type="PROSITE" id="PS51866"/>
    </source>
</evidence>
<dbReference type="GO" id="GO:0140359">
    <property type="term" value="F:ABC-type transporter activity"/>
    <property type="evidence" value="ECO:0007669"/>
    <property type="project" value="InterPro"/>
</dbReference>
<keyword evidence="4" id="KW-0997">Cell inner membrane</keyword>
<evidence type="ECO:0000256" key="6">
    <source>
        <dbReference type="ARBA" id="ARBA00022840"/>
    </source>
</evidence>
<dbReference type="Gene3D" id="3.40.50.300">
    <property type="entry name" value="P-loop containing nucleotide triphosphate hydrolases"/>
    <property type="match status" value="1"/>
</dbReference>
<keyword evidence="14" id="KW-1185">Reference proteome</keyword>
<evidence type="ECO:0000313" key="13">
    <source>
        <dbReference type="EMBL" id="RPE96612.1"/>
    </source>
</evidence>
<dbReference type="KEGG" id="fcl:A4G17_05810"/>
<keyword evidence="2" id="KW-1003">Cell membrane</keyword>
<evidence type="ECO:0000259" key="10">
    <source>
        <dbReference type="PROSITE" id="PS50893"/>
    </source>
</evidence>
<dbReference type="SUPFAM" id="SSF50331">
    <property type="entry name" value="MOP-like"/>
    <property type="match status" value="1"/>
</dbReference>
<dbReference type="GO" id="GO:0016020">
    <property type="term" value="C:membrane"/>
    <property type="evidence" value="ECO:0007669"/>
    <property type="project" value="InterPro"/>
</dbReference>